<dbReference type="InterPro" id="IPR022796">
    <property type="entry name" value="Chloroa_b-bind"/>
</dbReference>
<keyword evidence="4" id="KW-0175">Coiled coil</keyword>
<organism evidence="5 6">
    <name type="scientific">Symbiodinium microadriaticum</name>
    <name type="common">Dinoflagellate</name>
    <name type="synonym">Zooxanthella microadriatica</name>
    <dbReference type="NCBI Taxonomy" id="2951"/>
    <lineage>
        <taxon>Eukaryota</taxon>
        <taxon>Sar</taxon>
        <taxon>Alveolata</taxon>
        <taxon>Dinophyceae</taxon>
        <taxon>Suessiales</taxon>
        <taxon>Symbiodiniaceae</taxon>
        <taxon>Symbiodinium</taxon>
    </lineage>
</organism>
<keyword evidence="3" id="KW-0934">Plastid</keyword>
<dbReference type="EMBL" id="LSRX01000043">
    <property type="protein sequence ID" value="OLQ12457.1"/>
    <property type="molecule type" value="Genomic_DNA"/>
</dbReference>
<evidence type="ECO:0000256" key="2">
    <source>
        <dbReference type="ARBA" id="ARBA00022528"/>
    </source>
</evidence>
<dbReference type="OrthoDB" id="406314at2759"/>
<reference evidence="5 6" key="1">
    <citation type="submission" date="2016-02" db="EMBL/GenBank/DDBJ databases">
        <title>Genome analysis of coral dinoflagellate symbionts highlights evolutionary adaptations to a symbiotic lifestyle.</title>
        <authorList>
            <person name="Aranda M."/>
            <person name="Li Y."/>
            <person name="Liew Y.J."/>
            <person name="Baumgarten S."/>
            <person name="Simakov O."/>
            <person name="Wilson M."/>
            <person name="Piel J."/>
            <person name="Ashoor H."/>
            <person name="Bougouffa S."/>
            <person name="Bajic V.B."/>
            <person name="Ryu T."/>
            <person name="Ravasi T."/>
            <person name="Bayer T."/>
            <person name="Micklem G."/>
            <person name="Kim H."/>
            <person name="Bhak J."/>
            <person name="Lajeunesse T.C."/>
            <person name="Voolstra C.R."/>
        </authorList>
    </citation>
    <scope>NUCLEOTIDE SEQUENCE [LARGE SCALE GENOMIC DNA]</scope>
    <source>
        <strain evidence="5 6">CCMP2467</strain>
    </source>
</reference>
<comment type="subcellular location">
    <subcellularLocation>
        <location evidence="1">Plastid</location>
        <location evidence="1">Chloroplast</location>
    </subcellularLocation>
</comment>
<dbReference type="Gene3D" id="1.10.3460.10">
    <property type="entry name" value="Chlorophyll a/b binding protein domain"/>
    <property type="match status" value="1"/>
</dbReference>
<proteinExistence type="predicted"/>
<comment type="caution">
    <text evidence="5">The sequence shown here is derived from an EMBL/GenBank/DDBJ whole genome shotgun (WGS) entry which is preliminary data.</text>
</comment>
<gene>
    <name evidence="5" type="ORF">AK812_SmicGene3667</name>
</gene>
<dbReference type="Proteomes" id="UP000186817">
    <property type="component" value="Unassembled WGS sequence"/>
</dbReference>
<evidence type="ECO:0000256" key="3">
    <source>
        <dbReference type="ARBA" id="ARBA00022640"/>
    </source>
</evidence>
<name>A0A1Q9EYC4_SYMMI</name>
<sequence>MALSDYSLATLRFVYTSKLRRELQFSITNLRRTLEWSDETWPVPQRLPRRAWRVSYLKLPFRAKINIRHHVFHDYRYQFTFRNVQDVPAAVSTVLGSMTPETHCVCQFNWHYHGAPDYNRFLVTGDETQDEQARAEELRRRILELEQGMSNVQRKQSDDTERMKGYYAHSTLWNTGFKKGPAELPLEELPTVSKQHHILFMSHAASRLEAWCGMYEILINTPQHPTEPGNYYRGRLAILPGTMIVDPEKRKRSLNAELANGRLAMIAIFFMWIFDGLTGQAWGEFKGPPTA</sequence>
<protein>
    <submittedName>
        <fullName evidence="5">Uncharacterized protein</fullName>
    </submittedName>
</protein>
<dbReference type="AlphaFoldDB" id="A0A1Q9EYC4"/>
<feature type="coiled-coil region" evidence="4">
    <location>
        <begin position="128"/>
        <end position="155"/>
    </location>
</feature>
<dbReference type="Pfam" id="PF00504">
    <property type="entry name" value="Chloroa_b-bind"/>
    <property type="match status" value="1"/>
</dbReference>
<dbReference type="SUPFAM" id="SSF103511">
    <property type="entry name" value="Chlorophyll a-b binding protein"/>
    <property type="match status" value="1"/>
</dbReference>
<keyword evidence="2" id="KW-0150">Chloroplast</keyword>
<evidence type="ECO:0000256" key="1">
    <source>
        <dbReference type="ARBA" id="ARBA00004229"/>
    </source>
</evidence>
<keyword evidence="6" id="KW-1185">Reference proteome</keyword>
<evidence type="ECO:0000313" key="5">
    <source>
        <dbReference type="EMBL" id="OLQ12457.1"/>
    </source>
</evidence>
<evidence type="ECO:0000313" key="6">
    <source>
        <dbReference type="Proteomes" id="UP000186817"/>
    </source>
</evidence>
<evidence type="ECO:0000256" key="4">
    <source>
        <dbReference type="SAM" id="Coils"/>
    </source>
</evidence>
<accession>A0A1Q9EYC4</accession>
<dbReference type="GO" id="GO:0009507">
    <property type="term" value="C:chloroplast"/>
    <property type="evidence" value="ECO:0007669"/>
    <property type="project" value="UniProtKB-SubCell"/>
</dbReference>